<dbReference type="FunFam" id="1.10.12.10:FF:000004">
    <property type="entry name" value="Delta3,5-delta2,4-dienoyl-CoA isomerase"/>
    <property type="match status" value="1"/>
</dbReference>
<dbReference type="GO" id="GO:0005777">
    <property type="term" value="C:peroxisome"/>
    <property type="evidence" value="ECO:0007669"/>
    <property type="project" value="UniProtKB-SubCell"/>
</dbReference>
<dbReference type="Pfam" id="PF00378">
    <property type="entry name" value="ECH_1"/>
    <property type="match status" value="1"/>
</dbReference>
<dbReference type="CDD" id="cd06558">
    <property type="entry name" value="crotonase-like"/>
    <property type="match status" value="1"/>
</dbReference>
<dbReference type="GO" id="GO:0051750">
    <property type="term" value="F:delta(3,5)-delta(2,4)-dienoyl-CoA isomerase activity"/>
    <property type="evidence" value="ECO:0007669"/>
    <property type="project" value="TreeGrafter"/>
</dbReference>
<name>A0A3S8V3B3_9APIC</name>
<dbReference type="InterPro" id="IPR014748">
    <property type="entry name" value="Enoyl-CoA_hydra_C"/>
</dbReference>
<evidence type="ECO:0000256" key="7">
    <source>
        <dbReference type="ARBA" id="ARBA00023140"/>
    </source>
</evidence>
<evidence type="ECO:0000256" key="6">
    <source>
        <dbReference type="ARBA" id="ARBA00023098"/>
    </source>
</evidence>
<dbReference type="Gene3D" id="3.90.226.10">
    <property type="entry name" value="2-enoyl-CoA Hydratase, Chain A, domain 1"/>
    <property type="match status" value="1"/>
</dbReference>
<dbReference type="GO" id="GO:0006635">
    <property type="term" value="P:fatty acid beta-oxidation"/>
    <property type="evidence" value="ECO:0007669"/>
    <property type="project" value="UniProtKB-UniPathway"/>
</dbReference>
<protein>
    <submittedName>
        <fullName evidence="9">Enyol-CoA hydratase</fullName>
    </submittedName>
</protein>
<dbReference type="InterPro" id="IPR029045">
    <property type="entry name" value="ClpP/crotonase-like_dom_sf"/>
</dbReference>
<evidence type="ECO:0000256" key="4">
    <source>
        <dbReference type="ARBA" id="ARBA00022832"/>
    </source>
</evidence>
<comment type="pathway">
    <text evidence="2">Lipid metabolism; fatty acid beta-oxidation.</text>
</comment>
<dbReference type="AlphaFoldDB" id="A0A3S8V3B3"/>
<comment type="subcellular location">
    <subcellularLocation>
        <location evidence="1">Peroxisome</location>
    </subcellularLocation>
</comment>
<accession>A0A3S8V3B3</accession>
<keyword evidence="7" id="KW-0576">Peroxisome</keyword>
<keyword evidence="4" id="KW-0276">Fatty acid metabolism</keyword>
<keyword evidence="8" id="KW-0413">Isomerase</keyword>
<keyword evidence="6" id="KW-0443">Lipid metabolism</keyword>
<keyword evidence="5" id="KW-0007">Acetylation</keyword>
<dbReference type="SUPFAM" id="SSF52096">
    <property type="entry name" value="ClpP/crotonase"/>
    <property type="match status" value="1"/>
</dbReference>
<dbReference type="UniPathway" id="UPA00659"/>
<dbReference type="GO" id="GO:0005739">
    <property type="term" value="C:mitochondrion"/>
    <property type="evidence" value="ECO:0007669"/>
    <property type="project" value="TreeGrafter"/>
</dbReference>
<evidence type="ECO:0000256" key="8">
    <source>
        <dbReference type="ARBA" id="ARBA00023235"/>
    </source>
</evidence>
<evidence type="ECO:0000256" key="1">
    <source>
        <dbReference type="ARBA" id="ARBA00004275"/>
    </source>
</evidence>
<organism evidence="9">
    <name type="scientific">Nephromyces sp. MMRI</name>
    <dbReference type="NCBI Taxonomy" id="2496275"/>
    <lineage>
        <taxon>Eukaryota</taxon>
        <taxon>Sar</taxon>
        <taxon>Alveolata</taxon>
        <taxon>Apicomplexa</taxon>
        <taxon>Aconoidasida</taxon>
        <taxon>Nephromycida</taxon>
        <taxon>Nephromyces</taxon>
    </lineage>
</organism>
<comment type="similarity">
    <text evidence="3">Belongs to the enoyl-CoA hydratase/isomerase family.</text>
</comment>
<dbReference type="FunFam" id="3.90.226.10:FF:000024">
    <property type="entry name" value="Delta3,5-delta2,4-dienoyl-CoA isomerase"/>
    <property type="match status" value="1"/>
</dbReference>
<evidence type="ECO:0000313" key="9">
    <source>
        <dbReference type="EMBL" id="AZL94645.1"/>
    </source>
</evidence>
<dbReference type="Gene3D" id="1.10.12.10">
    <property type="entry name" value="Lyase 2-enoyl-coa Hydratase, Chain A, domain 2"/>
    <property type="match status" value="1"/>
</dbReference>
<dbReference type="PANTHER" id="PTHR43149:SF1">
    <property type="entry name" value="DELTA(3,5)-DELTA(2,4)-DIENOYL-COA ISOMERASE, MITOCHONDRIAL"/>
    <property type="match status" value="1"/>
</dbReference>
<proteinExistence type="evidence at transcript level"/>
<evidence type="ECO:0000256" key="2">
    <source>
        <dbReference type="ARBA" id="ARBA00005005"/>
    </source>
</evidence>
<reference evidence="9" key="1">
    <citation type="journal article" date="2018" name="Genome Biol. Evol.">
        <title>Nephromyces encodes a urate metabolism pathway and predicted peroxisomes, demonstrating these are not ancient losses of apicomplexans.</title>
        <authorList>
            <person name="Paight C."/>
            <person name="Slamovits C.H."/>
            <person name="Saffo M.B."/>
            <person name="Lane C.E."/>
        </authorList>
    </citation>
    <scope>NUCLEOTIDE SEQUENCE</scope>
    <source>
        <strain evidence="9">Neph148</strain>
    </source>
</reference>
<dbReference type="InterPro" id="IPR001753">
    <property type="entry name" value="Enoyl-CoA_hydra/iso"/>
</dbReference>
<evidence type="ECO:0000256" key="3">
    <source>
        <dbReference type="ARBA" id="ARBA00005254"/>
    </source>
</evidence>
<dbReference type="PANTHER" id="PTHR43149">
    <property type="entry name" value="ENOYL-COA HYDRATASE"/>
    <property type="match status" value="1"/>
</dbReference>
<evidence type="ECO:0000256" key="5">
    <source>
        <dbReference type="ARBA" id="ARBA00022990"/>
    </source>
</evidence>
<sequence>MERTELIKHFSTFQRIKVFSLDKDVHENYLSTFIWQVSFNRPEKKNAIDKPFWKELKSTFEALGQSPDCRCILLTNEGNVFSAGIDLKFGMQYFSPGNDNESTEFARKSVFLKGYVNFLQECVNSIEKCSKPVIACIYGGCLGAGVDIITACDIRFCSQNSYFCVKEIDIGLAADLGTLQRLPRIVNNHSWVREVCYTARNILADEALLVGLISSIFKSRKELYDEATKLALTIASKSPIAIYGTKYALNYSRDHTVQEGLDFQALWNSTMLQSNVNNFHLEKQFFQYSIYPYFESGHDGCS</sequence>
<dbReference type="EMBL" id="MK265917">
    <property type="protein sequence ID" value="AZL94645.1"/>
    <property type="molecule type" value="mRNA"/>
</dbReference>
<dbReference type="InterPro" id="IPR045002">
    <property type="entry name" value="Ech1-like"/>
</dbReference>